<dbReference type="Pfam" id="PF08447">
    <property type="entry name" value="PAS_3"/>
    <property type="match status" value="1"/>
</dbReference>
<dbReference type="SMART" id="SM00388">
    <property type="entry name" value="HisKA"/>
    <property type="match status" value="1"/>
</dbReference>
<organism evidence="10 11">
    <name type="scientific">Halapricum salinum</name>
    <dbReference type="NCBI Taxonomy" id="1457250"/>
    <lineage>
        <taxon>Archaea</taxon>
        <taxon>Methanobacteriati</taxon>
        <taxon>Methanobacteriota</taxon>
        <taxon>Stenosarchaea group</taxon>
        <taxon>Halobacteria</taxon>
        <taxon>Halobacteriales</taxon>
        <taxon>Haloarculaceae</taxon>
        <taxon>Halapricum</taxon>
    </lineage>
</organism>
<dbReference type="AlphaFoldDB" id="A0A4D6H7X3"/>
<accession>A0A4D6H7X3</accession>
<dbReference type="NCBIfam" id="TIGR00229">
    <property type="entry name" value="sensory_box"/>
    <property type="match status" value="1"/>
</dbReference>
<dbReference type="EMBL" id="CP031310">
    <property type="protein sequence ID" value="QCC49830.1"/>
    <property type="molecule type" value="Genomic_DNA"/>
</dbReference>
<evidence type="ECO:0000259" key="7">
    <source>
        <dbReference type="PROSITE" id="PS50109"/>
    </source>
</evidence>
<evidence type="ECO:0000256" key="3">
    <source>
        <dbReference type="ARBA" id="ARBA00022679"/>
    </source>
</evidence>
<dbReference type="Gene3D" id="3.30.450.20">
    <property type="entry name" value="PAS domain"/>
    <property type="match status" value="1"/>
</dbReference>
<dbReference type="STRING" id="1457250.GCA_000755225_02432"/>
<dbReference type="SUPFAM" id="SSF55874">
    <property type="entry name" value="ATPase domain of HSP90 chaperone/DNA topoisomerase II/histidine kinase"/>
    <property type="match status" value="1"/>
</dbReference>
<dbReference type="PANTHER" id="PTHR43711:SF1">
    <property type="entry name" value="HISTIDINE KINASE 1"/>
    <property type="match status" value="1"/>
</dbReference>
<dbReference type="InterPro" id="IPR036097">
    <property type="entry name" value="HisK_dim/P_sf"/>
</dbReference>
<dbReference type="KEGG" id="hsn:DV733_00700"/>
<feature type="domain" description="PAC" evidence="9">
    <location>
        <begin position="213"/>
        <end position="264"/>
    </location>
</feature>
<dbReference type="InterPro" id="IPR000014">
    <property type="entry name" value="PAS"/>
</dbReference>
<dbReference type="PROSITE" id="PS50109">
    <property type="entry name" value="HIS_KIN"/>
    <property type="match status" value="1"/>
</dbReference>
<dbReference type="InterPro" id="IPR000700">
    <property type="entry name" value="PAS-assoc_C"/>
</dbReference>
<feature type="domain" description="Histidine kinase" evidence="7">
    <location>
        <begin position="275"/>
        <end position="476"/>
    </location>
</feature>
<gene>
    <name evidence="10" type="ORF">DV733_00700</name>
</gene>
<dbReference type="CDD" id="cd00075">
    <property type="entry name" value="HATPase"/>
    <property type="match status" value="1"/>
</dbReference>
<reference evidence="10 11" key="1">
    <citation type="journal article" date="2019" name="Nat. Commun.">
        <title>A new type of DNA phosphorothioation-based antiviral system in archaea.</title>
        <authorList>
            <person name="Xiong L."/>
            <person name="Liu S."/>
            <person name="Chen S."/>
            <person name="Xiao Y."/>
            <person name="Zhu B."/>
            <person name="Gao Y."/>
            <person name="Zhang Y."/>
            <person name="Chen B."/>
            <person name="Luo J."/>
            <person name="Deng Z."/>
            <person name="Chen X."/>
            <person name="Wang L."/>
            <person name="Chen S."/>
        </authorList>
    </citation>
    <scope>NUCLEOTIDE SEQUENCE [LARGE SCALE GENOMIC DNA]</scope>
    <source>
        <strain evidence="10 11">CBA1105</strain>
    </source>
</reference>
<evidence type="ECO:0000256" key="4">
    <source>
        <dbReference type="ARBA" id="ARBA00022777"/>
    </source>
</evidence>
<dbReference type="InterPro" id="IPR005467">
    <property type="entry name" value="His_kinase_dom"/>
</dbReference>
<evidence type="ECO:0000256" key="1">
    <source>
        <dbReference type="ARBA" id="ARBA00000085"/>
    </source>
</evidence>
<evidence type="ECO:0000256" key="2">
    <source>
        <dbReference type="ARBA" id="ARBA00012438"/>
    </source>
</evidence>
<dbReference type="SUPFAM" id="SSF52172">
    <property type="entry name" value="CheY-like"/>
    <property type="match status" value="1"/>
</dbReference>
<dbReference type="InterPro" id="IPR013655">
    <property type="entry name" value="PAS_fold_3"/>
</dbReference>
<dbReference type="GeneID" id="39846343"/>
<evidence type="ECO:0000256" key="5">
    <source>
        <dbReference type="ARBA" id="ARBA00023012"/>
    </source>
</evidence>
<dbReference type="CDD" id="cd00082">
    <property type="entry name" value="HisKA"/>
    <property type="match status" value="1"/>
</dbReference>
<dbReference type="PROSITE" id="PS50113">
    <property type="entry name" value="PAC"/>
    <property type="match status" value="1"/>
</dbReference>
<dbReference type="Proteomes" id="UP000296706">
    <property type="component" value="Chromosome"/>
</dbReference>
<dbReference type="InterPro" id="IPR050736">
    <property type="entry name" value="Sensor_HK_Regulatory"/>
</dbReference>
<dbReference type="PANTHER" id="PTHR43711">
    <property type="entry name" value="TWO-COMPONENT HISTIDINE KINASE"/>
    <property type="match status" value="1"/>
</dbReference>
<dbReference type="SUPFAM" id="SSF47384">
    <property type="entry name" value="Homodimeric domain of signal transducing histidine kinase"/>
    <property type="match status" value="1"/>
</dbReference>
<protein>
    <recommendedName>
        <fullName evidence="2">histidine kinase</fullName>
        <ecNumber evidence="2">2.7.13.3</ecNumber>
    </recommendedName>
</protein>
<feature type="region of interest" description="Disordered" evidence="6">
    <location>
        <begin position="401"/>
        <end position="420"/>
    </location>
</feature>
<evidence type="ECO:0000259" key="8">
    <source>
        <dbReference type="PROSITE" id="PS50112"/>
    </source>
</evidence>
<dbReference type="InterPro" id="IPR035965">
    <property type="entry name" value="PAS-like_dom_sf"/>
</dbReference>
<dbReference type="InterPro" id="IPR003661">
    <property type="entry name" value="HisK_dim/P_dom"/>
</dbReference>
<dbReference type="SUPFAM" id="SSF55785">
    <property type="entry name" value="PYP-like sensor domain (PAS domain)"/>
    <property type="match status" value="1"/>
</dbReference>
<dbReference type="SMART" id="SM00086">
    <property type="entry name" value="PAC"/>
    <property type="match status" value="1"/>
</dbReference>
<dbReference type="InterPro" id="IPR036890">
    <property type="entry name" value="HATPase_C_sf"/>
</dbReference>
<keyword evidence="3" id="KW-0808">Transferase</keyword>
<dbReference type="PROSITE" id="PS50112">
    <property type="entry name" value="PAS"/>
    <property type="match status" value="1"/>
</dbReference>
<name>A0A4D6H7X3_9EURY</name>
<dbReference type="Pfam" id="PF02518">
    <property type="entry name" value="HATPase_c"/>
    <property type="match status" value="1"/>
</dbReference>
<sequence>MKRERDSIRILYLDGHESADRRARELEDADSRFTVEVAGSVTAGVDRLTNEAFDCLVSPGELDGRTGVGLLSAVSEAAEDLPFVLSTVDTGEGVASGAIFTGDGDSGPGSADPETVERLAARIETVLSEHRASQRHKQRANIFEKAQRIADIGAWEYGVETDRAFITDGVRRIHGLDPDEVMTPERSIEHYHPDDRQTIREAFQQAIESGESYDLELRFRTADDDLRWVRTRGQPEVEDGDTVRVLGTMHDITDLKRRERKLEQQKERFEEFAHVVSHDIRTPLQLASGLLDEAERTGDPEAFERIRQAHQQIETLIENVLTLAKQGLGIGATEPVEVDEIVRAASESIDRSTVAVETVETFRIEADPNRLRQLFENLLANAADHAGPDATVTVGLIEPLPTTTRGSDRGGHGFYVSDDGPGIPVDERDDVFDAGYSTAEDGTGFGLSIVKEVALAHGWDISVTESRDGGARFEITGVEIVSP</sequence>
<evidence type="ECO:0000259" key="9">
    <source>
        <dbReference type="PROSITE" id="PS50113"/>
    </source>
</evidence>
<keyword evidence="5" id="KW-0902">Two-component regulatory system</keyword>
<dbReference type="EC" id="2.7.13.3" evidence="2"/>
<evidence type="ECO:0000313" key="10">
    <source>
        <dbReference type="EMBL" id="QCC49830.1"/>
    </source>
</evidence>
<dbReference type="Gene3D" id="3.30.565.10">
    <property type="entry name" value="Histidine kinase-like ATPase, C-terminal domain"/>
    <property type="match status" value="1"/>
</dbReference>
<dbReference type="SMART" id="SM00387">
    <property type="entry name" value="HATPase_c"/>
    <property type="match status" value="1"/>
</dbReference>
<dbReference type="Gene3D" id="3.40.50.2300">
    <property type="match status" value="1"/>
</dbReference>
<dbReference type="GO" id="GO:0000155">
    <property type="term" value="F:phosphorelay sensor kinase activity"/>
    <property type="evidence" value="ECO:0007669"/>
    <property type="project" value="InterPro"/>
</dbReference>
<proteinExistence type="predicted"/>
<dbReference type="RefSeq" id="WP_049993275.1">
    <property type="nucleotide sequence ID" value="NZ_CP031310.1"/>
</dbReference>
<dbReference type="InterPro" id="IPR001610">
    <property type="entry name" value="PAC"/>
</dbReference>
<dbReference type="Gene3D" id="1.10.287.130">
    <property type="match status" value="1"/>
</dbReference>
<dbReference type="InterPro" id="IPR011006">
    <property type="entry name" value="CheY-like_superfamily"/>
</dbReference>
<dbReference type="Pfam" id="PF00512">
    <property type="entry name" value="HisKA"/>
    <property type="match status" value="1"/>
</dbReference>
<dbReference type="CDD" id="cd00130">
    <property type="entry name" value="PAS"/>
    <property type="match status" value="1"/>
</dbReference>
<keyword evidence="4 10" id="KW-0418">Kinase</keyword>
<comment type="catalytic activity">
    <reaction evidence="1">
        <text>ATP + protein L-histidine = ADP + protein N-phospho-L-histidine.</text>
        <dbReference type="EC" id="2.7.13.3"/>
    </reaction>
</comment>
<dbReference type="Gene3D" id="2.10.70.100">
    <property type="match status" value="1"/>
</dbReference>
<evidence type="ECO:0000256" key="6">
    <source>
        <dbReference type="SAM" id="MobiDB-lite"/>
    </source>
</evidence>
<evidence type="ECO:0000313" key="11">
    <source>
        <dbReference type="Proteomes" id="UP000296706"/>
    </source>
</evidence>
<dbReference type="OrthoDB" id="8127at2157"/>
<keyword evidence="11" id="KW-1185">Reference proteome</keyword>
<feature type="domain" description="PAS" evidence="8">
    <location>
        <begin position="165"/>
        <end position="210"/>
    </location>
</feature>
<dbReference type="InterPro" id="IPR003594">
    <property type="entry name" value="HATPase_dom"/>
</dbReference>